<proteinExistence type="predicted"/>
<sequence length="420" mass="46806">MLLLPLGFGCRAAVLGAGADAAAARAHLDGVTSAFEARFTNVTRTPKFAHARMRLGRYAFSPSKLVNDTALWTTMQSTTRGADRELSVQALTAGNEYRFDARTNTASPSQLGEQHHQIRLTQQGEADWLWHTTVQHHVGTMPPRALNGIVRGLLISAERPATVLRTDYRTTMPRTTAAFGRVVSLDSIATTAQSDGSTLVSLQFRVDANRIKETFPAYAKFLRKYVESSKWRYRLTDRSGAEWFDVQSANKLVTMRFRAHDGRLQPILGAARAMPDTLQITVDALAKFGLFTVGATNVRGEFIHIDTPQERAWQLRFTQEPEWHLPLISERLMRSPLKYLFAGQGVMFKLGFRTGPNGQTLSERVLDIPVRESAIMRFLGNLGFTAMSDFAGAVEEEENRFLAETFRAMRADLAALPVMP</sequence>
<protein>
    <submittedName>
        <fullName evidence="1">Uncharacterized protein</fullName>
    </submittedName>
</protein>
<evidence type="ECO:0000313" key="1">
    <source>
        <dbReference type="EMBL" id="HCT58257.1"/>
    </source>
</evidence>
<reference evidence="1 2" key="1">
    <citation type="journal article" date="2018" name="Nat. Biotechnol.">
        <title>A standardized bacterial taxonomy based on genome phylogeny substantially revises the tree of life.</title>
        <authorList>
            <person name="Parks D.H."/>
            <person name="Chuvochina M."/>
            <person name="Waite D.W."/>
            <person name="Rinke C."/>
            <person name="Skarshewski A."/>
            <person name="Chaumeil P.A."/>
            <person name="Hugenholtz P."/>
        </authorList>
    </citation>
    <scope>NUCLEOTIDE SEQUENCE [LARGE SCALE GENOMIC DNA]</scope>
    <source>
        <strain evidence="1">UBA8844</strain>
    </source>
</reference>
<dbReference type="AlphaFoldDB" id="A0A3D4VD57"/>
<dbReference type="EMBL" id="DPIY01000010">
    <property type="protein sequence ID" value="HCT58257.1"/>
    <property type="molecule type" value="Genomic_DNA"/>
</dbReference>
<dbReference type="OMA" id="YVESSKW"/>
<accession>A0A3D4VD57</accession>
<name>A0A3D4VD57_9BACT</name>
<evidence type="ECO:0000313" key="2">
    <source>
        <dbReference type="Proteomes" id="UP000264071"/>
    </source>
</evidence>
<dbReference type="Proteomes" id="UP000264071">
    <property type="component" value="Unassembled WGS sequence"/>
</dbReference>
<gene>
    <name evidence="1" type="ORF">DGD08_13720</name>
</gene>
<comment type="caution">
    <text evidence="1">The sequence shown here is derived from an EMBL/GenBank/DDBJ whole genome shotgun (WGS) entry which is preliminary data.</text>
</comment>
<organism evidence="1 2">
    <name type="scientific">Gemmatimonas aurantiaca</name>
    <dbReference type="NCBI Taxonomy" id="173480"/>
    <lineage>
        <taxon>Bacteria</taxon>
        <taxon>Pseudomonadati</taxon>
        <taxon>Gemmatimonadota</taxon>
        <taxon>Gemmatimonadia</taxon>
        <taxon>Gemmatimonadales</taxon>
        <taxon>Gemmatimonadaceae</taxon>
        <taxon>Gemmatimonas</taxon>
    </lineage>
</organism>